<evidence type="ECO:0000259" key="2">
    <source>
        <dbReference type="Pfam" id="PF20976"/>
    </source>
</evidence>
<proteinExistence type="predicted"/>
<dbReference type="Pfam" id="PF20976">
    <property type="entry name" value="Pop8"/>
    <property type="match status" value="1"/>
</dbReference>
<evidence type="ECO:0000256" key="1">
    <source>
        <dbReference type="SAM" id="MobiDB-lite"/>
    </source>
</evidence>
<dbReference type="STRING" id="1448308.A0A2T2N4Y2"/>
<dbReference type="GO" id="GO:0000171">
    <property type="term" value="F:ribonuclease MRP activity"/>
    <property type="evidence" value="ECO:0007669"/>
    <property type="project" value="TreeGrafter"/>
</dbReference>
<dbReference type="GO" id="GO:0034965">
    <property type="term" value="P:intronic box C/D snoRNA processing"/>
    <property type="evidence" value="ECO:0007669"/>
    <property type="project" value="TreeGrafter"/>
</dbReference>
<evidence type="ECO:0000313" key="3">
    <source>
        <dbReference type="EMBL" id="PSN60306.1"/>
    </source>
</evidence>
<dbReference type="AlphaFoldDB" id="A0A2T2N4Y2"/>
<dbReference type="InterPro" id="IPR049128">
    <property type="entry name" value="Pop8-like_dom"/>
</dbReference>
<dbReference type="GO" id="GO:0004526">
    <property type="term" value="F:ribonuclease P activity"/>
    <property type="evidence" value="ECO:0007669"/>
    <property type="project" value="TreeGrafter"/>
</dbReference>
<dbReference type="GO" id="GO:0000172">
    <property type="term" value="C:ribonuclease MRP complex"/>
    <property type="evidence" value="ECO:0007669"/>
    <property type="project" value="InterPro"/>
</dbReference>
<dbReference type="InterPro" id="IPR020347">
    <property type="entry name" value="Pop8"/>
</dbReference>
<dbReference type="GO" id="GO:0008033">
    <property type="term" value="P:tRNA processing"/>
    <property type="evidence" value="ECO:0007669"/>
    <property type="project" value="InterPro"/>
</dbReference>
<dbReference type="PANTHER" id="PTHR28173">
    <property type="entry name" value="RIBONUCLEASES P/MRP PROTEIN SUBUNIT POP8"/>
    <property type="match status" value="1"/>
</dbReference>
<feature type="domain" description="Ribonucleases P/MRP subunit Pop8-like" evidence="2">
    <location>
        <begin position="64"/>
        <end position="153"/>
    </location>
</feature>
<feature type="region of interest" description="Disordered" evidence="1">
    <location>
        <begin position="1"/>
        <end position="50"/>
    </location>
</feature>
<dbReference type="GO" id="GO:0000294">
    <property type="term" value="P:nuclear-transcribed mRNA catabolic process, RNase MRP-dependent"/>
    <property type="evidence" value="ECO:0007669"/>
    <property type="project" value="TreeGrafter"/>
</dbReference>
<gene>
    <name evidence="3" type="ORF">BS50DRAFT_681796</name>
</gene>
<name>A0A2T2N4Y2_CORCC</name>
<feature type="compositionally biased region" description="Low complexity" evidence="1">
    <location>
        <begin position="78"/>
        <end position="91"/>
    </location>
</feature>
<accession>A0A2T2N4Y2</accession>
<dbReference type="PANTHER" id="PTHR28173:SF1">
    <property type="entry name" value="RIBONUCLEASES P_MRP PROTEIN SUBUNIT POP8"/>
    <property type="match status" value="1"/>
</dbReference>
<dbReference type="EMBL" id="KZ678150">
    <property type="protein sequence ID" value="PSN60306.1"/>
    <property type="molecule type" value="Genomic_DNA"/>
</dbReference>
<sequence length="197" mass="20377">MAPTSSSLFADNPTALASAASSDTPMPDATTSESTTTTTPKKRKRKDATGPSHVLFQTAFRAHEWTYFHLSLTTPSTSTLPLSSAAPTPTTNDPPPSLDETTISSLLSPPLIQYLGLMGASIAIDILKVAGREVWVRVPRQDAKAVRASLAGWIGAADAESVLGVAEGGRVRVAWRVVGEMGALGVGGGDGSEVFGG</sequence>
<dbReference type="GO" id="GO:0005655">
    <property type="term" value="C:nucleolar ribonuclease P complex"/>
    <property type="evidence" value="ECO:0007669"/>
    <property type="project" value="InterPro"/>
</dbReference>
<feature type="region of interest" description="Disordered" evidence="1">
    <location>
        <begin position="78"/>
        <end position="102"/>
    </location>
</feature>
<keyword evidence="4" id="KW-1185">Reference proteome</keyword>
<dbReference type="Proteomes" id="UP000240883">
    <property type="component" value="Unassembled WGS sequence"/>
</dbReference>
<organism evidence="3 4">
    <name type="scientific">Corynespora cassiicola Philippines</name>
    <dbReference type="NCBI Taxonomy" id="1448308"/>
    <lineage>
        <taxon>Eukaryota</taxon>
        <taxon>Fungi</taxon>
        <taxon>Dikarya</taxon>
        <taxon>Ascomycota</taxon>
        <taxon>Pezizomycotina</taxon>
        <taxon>Dothideomycetes</taxon>
        <taxon>Pleosporomycetidae</taxon>
        <taxon>Pleosporales</taxon>
        <taxon>Corynesporascaceae</taxon>
        <taxon>Corynespora</taxon>
    </lineage>
</organism>
<protein>
    <recommendedName>
        <fullName evidence="2">Ribonucleases P/MRP subunit Pop8-like domain-containing protein</fullName>
    </recommendedName>
</protein>
<feature type="compositionally biased region" description="Low complexity" evidence="1">
    <location>
        <begin position="27"/>
        <end position="39"/>
    </location>
</feature>
<dbReference type="OrthoDB" id="5530243at2759"/>
<reference evidence="3 4" key="1">
    <citation type="journal article" date="2018" name="Front. Microbiol.">
        <title>Genome-Wide Analysis of Corynespora cassiicola Leaf Fall Disease Putative Effectors.</title>
        <authorList>
            <person name="Lopez D."/>
            <person name="Ribeiro S."/>
            <person name="Label P."/>
            <person name="Fumanal B."/>
            <person name="Venisse J.S."/>
            <person name="Kohler A."/>
            <person name="de Oliveira R.R."/>
            <person name="Labutti K."/>
            <person name="Lipzen A."/>
            <person name="Lail K."/>
            <person name="Bauer D."/>
            <person name="Ohm R.A."/>
            <person name="Barry K.W."/>
            <person name="Spatafora J."/>
            <person name="Grigoriev I.V."/>
            <person name="Martin F.M."/>
            <person name="Pujade-Renaud V."/>
        </authorList>
    </citation>
    <scope>NUCLEOTIDE SEQUENCE [LARGE SCALE GENOMIC DNA]</scope>
    <source>
        <strain evidence="3 4">Philippines</strain>
    </source>
</reference>
<evidence type="ECO:0000313" key="4">
    <source>
        <dbReference type="Proteomes" id="UP000240883"/>
    </source>
</evidence>